<dbReference type="Proteomes" id="UP000326857">
    <property type="component" value="Unassembled WGS sequence"/>
</dbReference>
<dbReference type="AlphaFoldDB" id="A0A5E7XNC9"/>
<evidence type="ECO:0000313" key="1">
    <source>
        <dbReference type="EMBL" id="VVS95952.1"/>
    </source>
</evidence>
<sequence>MGLLNNGSAARTQNCTFAASLPTVRFSATAFRSVACVADCTLSTTKNRSLPVSYTI</sequence>
<organism evidence="1 2">
    <name type="scientific">Sphingomonas aurantiaca</name>
    <dbReference type="NCBI Taxonomy" id="185949"/>
    <lineage>
        <taxon>Bacteria</taxon>
        <taxon>Pseudomonadati</taxon>
        <taxon>Pseudomonadota</taxon>
        <taxon>Alphaproteobacteria</taxon>
        <taxon>Sphingomonadales</taxon>
        <taxon>Sphingomonadaceae</taxon>
        <taxon>Sphingomonas</taxon>
    </lineage>
</organism>
<gene>
    <name evidence="1" type="ORF">SPHINGO391_10023</name>
</gene>
<protein>
    <submittedName>
        <fullName evidence="1">Uncharacterized protein</fullName>
    </submittedName>
</protein>
<dbReference type="EMBL" id="CABVLI010000001">
    <property type="protein sequence ID" value="VVS95952.1"/>
    <property type="molecule type" value="Genomic_DNA"/>
</dbReference>
<evidence type="ECO:0000313" key="2">
    <source>
        <dbReference type="Proteomes" id="UP000326857"/>
    </source>
</evidence>
<name>A0A5E7XNC9_9SPHN</name>
<reference evidence="1 2" key="1">
    <citation type="submission" date="2019-09" db="EMBL/GenBank/DDBJ databases">
        <authorList>
            <person name="Dittami M. S."/>
        </authorList>
    </citation>
    <scope>NUCLEOTIDE SEQUENCE [LARGE SCALE GENOMIC DNA]</scope>
    <source>
        <strain evidence="1">SPHINGO391</strain>
    </source>
</reference>
<accession>A0A5E7XNC9</accession>
<proteinExistence type="predicted"/>